<feature type="domain" description="Response regulatory" evidence="4">
    <location>
        <begin position="2"/>
        <end position="123"/>
    </location>
</feature>
<dbReference type="PROSITE" id="PS50930">
    <property type="entry name" value="HTH_LYTTR"/>
    <property type="match status" value="1"/>
</dbReference>
<dbReference type="Pfam" id="PF00072">
    <property type="entry name" value="Response_reg"/>
    <property type="match status" value="1"/>
</dbReference>
<protein>
    <recommendedName>
        <fullName evidence="1">Stage 0 sporulation protein A homolog</fullName>
    </recommendedName>
</protein>
<dbReference type="AlphaFoldDB" id="A0A935C541"/>
<comment type="function">
    <text evidence="2">May play the central regulatory role in sporulation. It may be an element of the effector pathway responsible for the activation of sporulation genes in response to nutritional stress. Spo0A may act in concert with spo0H (a sigma factor) to control the expression of some genes that are critical to the sporulation process.</text>
</comment>
<dbReference type="InterPro" id="IPR007492">
    <property type="entry name" value="LytTR_DNA-bd_dom"/>
</dbReference>
<evidence type="ECO:0000313" key="7">
    <source>
        <dbReference type="Proteomes" id="UP000633365"/>
    </source>
</evidence>
<feature type="domain" description="HTH LytTR-type" evidence="5">
    <location>
        <begin position="131"/>
        <end position="230"/>
    </location>
</feature>
<reference evidence="6" key="1">
    <citation type="submission" date="2021-01" db="EMBL/GenBank/DDBJ databases">
        <title>Genome public.</title>
        <authorList>
            <person name="Liu C."/>
            <person name="Sun Q."/>
        </authorList>
    </citation>
    <scope>NUCLEOTIDE SEQUENCE</scope>
    <source>
        <strain evidence="6">M6</strain>
    </source>
</reference>
<evidence type="ECO:0000256" key="1">
    <source>
        <dbReference type="ARBA" id="ARBA00018672"/>
    </source>
</evidence>
<evidence type="ECO:0000259" key="4">
    <source>
        <dbReference type="PROSITE" id="PS50110"/>
    </source>
</evidence>
<dbReference type="Gene3D" id="3.40.50.2300">
    <property type="match status" value="1"/>
</dbReference>
<dbReference type="InterPro" id="IPR011006">
    <property type="entry name" value="CheY-like_superfamily"/>
</dbReference>
<dbReference type="Gene3D" id="2.40.50.1020">
    <property type="entry name" value="LytTr DNA-binding domain"/>
    <property type="match status" value="1"/>
</dbReference>
<accession>A0A935C541</accession>
<evidence type="ECO:0000259" key="5">
    <source>
        <dbReference type="PROSITE" id="PS50930"/>
    </source>
</evidence>
<sequence length="236" mass="27695">MRILLVDDEKAFLVSMKKEILRLCAEKDYDVNVSMTDDPYSLLEDEQYRCNDVILLDIEMPDISGIDLAAEINLHKGKAERPYIIFVTNRDSLVFEALKEQPYSFIRKSHAEDLSACLSRIYDKIAGEDSMFIKSGTGVFRVELKDIVYMIKEKNYVIIYTETDEYRERTTIDEEAQQLLAKGFLRPHIGYLVNMKYIDTLFPQTIQLISGVQIPVSKKYRREVKQRFYDWMVRTQ</sequence>
<dbReference type="Pfam" id="PF04397">
    <property type="entry name" value="LytTR"/>
    <property type="match status" value="1"/>
</dbReference>
<dbReference type="SUPFAM" id="SSF52172">
    <property type="entry name" value="CheY-like"/>
    <property type="match status" value="1"/>
</dbReference>
<dbReference type="SMART" id="SM00448">
    <property type="entry name" value="REC"/>
    <property type="match status" value="1"/>
</dbReference>
<dbReference type="SMART" id="SM00850">
    <property type="entry name" value="LytTR"/>
    <property type="match status" value="1"/>
</dbReference>
<evidence type="ECO:0000313" key="6">
    <source>
        <dbReference type="EMBL" id="MBK6088818.1"/>
    </source>
</evidence>
<dbReference type="GO" id="GO:0000156">
    <property type="term" value="F:phosphorelay response regulator activity"/>
    <property type="evidence" value="ECO:0007669"/>
    <property type="project" value="InterPro"/>
</dbReference>
<dbReference type="GO" id="GO:0003677">
    <property type="term" value="F:DNA binding"/>
    <property type="evidence" value="ECO:0007669"/>
    <property type="project" value="InterPro"/>
</dbReference>
<dbReference type="RefSeq" id="WP_279380622.1">
    <property type="nucleotide sequence ID" value="NZ_JAEQMG010000087.1"/>
</dbReference>
<evidence type="ECO:0000256" key="2">
    <source>
        <dbReference type="ARBA" id="ARBA00024867"/>
    </source>
</evidence>
<dbReference type="InterPro" id="IPR046947">
    <property type="entry name" value="LytR-like"/>
</dbReference>
<evidence type="ECO:0000256" key="3">
    <source>
        <dbReference type="PROSITE-ProRule" id="PRU00169"/>
    </source>
</evidence>
<dbReference type="Proteomes" id="UP000633365">
    <property type="component" value="Unassembled WGS sequence"/>
</dbReference>
<keyword evidence="7" id="KW-1185">Reference proteome</keyword>
<name>A0A935C541_9FIRM</name>
<dbReference type="PANTHER" id="PTHR37299:SF1">
    <property type="entry name" value="STAGE 0 SPORULATION PROTEIN A HOMOLOG"/>
    <property type="match status" value="1"/>
</dbReference>
<comment type="caution">
    <text evidence="6">The sequence shown here is derived from an EMBL/GenBank/DDBJ whole genome shotgun (WGS) entry which is preliminary data.</text>
</comment>
<feature type="modified residue" description="4-aspartylphosphate" evidence="3">
    <location>
        <position position="57"/>
    </location>
</feature>
<keyword evidence="3" id="KW-0597">Phosphoprotein</keyword>
<dbReference type="PANTHER" id="PTHR37299">
    <property type="entry name" value="TRANSCRIPTIONAL REGULATOR-RELATED"/>
    <property type="match status" value="1"/>
</dbReference>
<organism evidence="6 7">
    <name type="scientific">Ruminococcus difficilis</name>
    <dbReference type="NCBI Taxonomy" id="2763069"/>
    <lineage>
        <taxon>Bacteria</taxon>
        <taxon>Bacillati</taxon>
        <taxon>Bacillota</taxon>
        <taxon>Clostridia</taxon>
        <taxon>Eubacteriales</taxon>
        <taxon>Oscillospiraceae</taxon>
        <taxon>Ruminococcus</taxon>
    </lineage>
</organism>
<dbReference type="CDD" id="cd00156">
    <property type="entry name" value="REC"/>
    <property type="match status" value="1"/>
</dbReference>
<dbReference type="EMBL" id="JAEQMG010000087">
    <property type="protein sequence ID" value="MBK6088818.1"/>
    <property type="molecule type" value="Genomic_DNA"/>
</dbReference>
<proteinExistence type="predicted"/>
<gene>
    <name evidence="6" type="ORF">JKK62_09190</name>
</gene>
<dbReference type="InterPro" id="IPR001789">
    <property type="entry name" value="Sig_transdc_resp-reg_receiver"/>
</dbReference>
<dbReference type="PROSITE" id="PS50110">
    <property type="entry name" value="RESPONSE_REGULATORY"/>
    <property type="match status" value="1"/>
</dbReference>